<dbReference type="EMBL" id="GBRH01213813">
    <property type="protein sequence ID" value="JAD84082.1"/>
    <property type="molecule type" value="Transcribed_RNA"/>
</dbReference>
<name>A0A0A9DJZ9_ARUDO</name>
<evidence type="ECO:0000313" key="1">
    <source>
        <dbReference type="EMBL" id="JAD84082.1"/>
    </source>
</evidence>
<organism evidence="1">
    <name type="scientific">Arundo donax</name>
    <name type="common">Giant reed</name>
    <name type="synonym">Donax arundinaceus</name>
    <dbReference type="NCBI Taxonomy" id="35708"/>
    <lineage>
        <taxon>Eukaryota</taxon>
        <taxon>Viridiplantae</taxon>
        <taxon>Streptophyta</taxon>
        <taxon>Embryophyta</taxon>
        <taxon>Tracheophyta</taxon>
        <taxon>Spermatophyta</taxon>
        <taxon>Magnoliopsida</taxon>
        <taxon>Liliopsida</taxon>
        <taxon>Poales</taxon>
        <taxon>Poaceae</taxon>
        <taxon>PACMAD clade</taxon>
        <taxon>Arundinoideae</taxon>
        <taxon>Arundineae</taxon>
        <taxon>Arundo</taxon>
    </lineage>
</organism>
<proteinExistence type="predicted"/>
<sequence>MGNFNGGYPEDNPEIWLPPKGLIPPLNAVSLSALNWLCSVRLPSWGHKLGELAEGDPRWNMLCLVSSGSKSWLICCTKLRRAPPGRLGSNFTRVPAISLLFNDLRAASAALTS</sequence>
<dbReference type="AlphaFoldDB" id="A0A0A9DJZ9"/>
<accession>A0A0A9DJZ9</accession>
<reference evidence="1" key="1">
    <citation type="submission" date="2014-09" db="EMBL/GenBank/DDBJ databases">
        <authorList>
            <person name="Magalhaes I.L.F."/>
            <person name="Oliveira U."/>
            <person name="Santos F.R."/>
            <person name="Vidigal T.H.D.A."/>
            <person name="Brescovit A.D."/>
            <person name="Santos A.J."/>
        </authorList>
    </citation>
    <scope>NUCLEOTIDE SEQUENCE</scope>
    <source>
        <tissue evidence="1">Shoot tissue taken approximately 20 cm above the soil surface</tissue>
    </source>
</reference>
<reference evidence="1" key="2">
    <citation type="journal article" date="2015" name="Data Brief">
        <title>Shoot transcriptome of the giant reed, Arundo donax.</title>
        <authorList>
            <person name="Barrero R.A."/>
            <person name="Guerrero F.D."/>
            <person name="Moolhuijzen P."/>
            <person name="Goolsby J.A."/>
            <person name="Tidwell J."/>
            <person name="Bellgard S.E."/>
            <person name="Bellgard M.I."/>
        </authorList>
    </citation>
    <scope>NUCLEOTIDE SEQUENCE</scope>
    <source>
        <tissue evidence="1">Shoot tissue taken approximately 20 cm above the soil surface</tissue>
    </source>
</reference>
<protein>
    <submittedName>
        <fullName evidence="1">Uncharacterized protein</fullName>
    </submittedName>
</protein>